<gene>
    <name evidence="1" type="ORF">HRR80_000926</name>
</gene>
<accession>A0AAN6F523</accession>
<dbReference type="AlphaFoldDB" id="A0AAN6F523"/>
<proteinExistence type="predicted"/>
<name>A0AAN6F523_EXODE</name>
<evidence type="ECO:0000313" key="2">
    <source>
        <dbReference type="Proteomes" id="UP001161757"/>
    </source>
</evidence>
<reference evidence="1" key="1">
    <citation type="submission" date="2023-01" db="EMBL/GenBank/DDBJ databases">
        <title>Exophiala dermititidis isolated from Cystic Fibrosis Patient.</title>
        <authorList>
            <person name="Kurbessoian T."/>
            <person name="Crocker A."/>
            <person name="Murante D."/>
            <person name="Hogan D.A."/>
            <person name="Stajich J.E."/>
        </authorList>
    </citation>
    <scope>NUCLEOTIDE SEQUENCE</scope>
    <source>
        <strain evidence="1">Ex8</strain>
    </source>
</reference>
<evidence type="ECO:0000313" key="1">
    <source>
        <dbReference type="EMBL" id="KAJ8996191.1"/>
    </source>
</evidence>
<dbReference type="EMBL" id="JAJGCB010000001">
    <property type="protein sequence ID" value="KAJ8996191.1"/>
    <property type="molecule type" value="Genomic_DNA"/>
</dbReference>
<organism evidence="1 2">
    <name type="scientific">Exophiala dermatitidis</name>
    <name type="common">Black yeast-like fungus</name>
    <name type="synonym">Wangiella dermatitidis</name>
    <dbReference type="NCBI Taxonomy" id="5970"/>
    <lineage>
        <taxon>Eukaryota</taxon>
        <taxon>Fungi</taxon>
        <taxon>Dikarya</taxon>
        <taxon>Ascomycota</taxon>
        <taxon>Pezizomycotina</taxon>
        <taxon>Eurotiomycetes</taxon>
        <taxon>Chaetothyriomycetidae</taxon>
        <taxon>Chaetothyriales</taxon>
        <taxon>Herpotrichiellaceae</taxon>
        <taxon>Exophiala</taxon>
    </lineage>
</organism>
<protein>
    <submittedName>
        <fullName evidence="1">Uncharacterized protein</fullName>
    </submittedName>
</protein>
<sequence length="173" mass="19031">MDHGIIMIIVVNDRKSAVSCILVFIFVSFVSHLAPTSTARACRCWFPVPELDISQIVVRCVDTFTMNDNRLLLTTTISTSSSSFSPRIPLSSSGSNYIRETQTPFTPSSVVAVSVSQTRSARSVFSAGPTAPDRNLMPHDPAEVINKVIENGQDPWGDVDDCQEELERRPPTM</sequence>
<comment type="caution">
    <text evidence="1">The sequence shown here is derived from an EMBL/GenBank/DDBJ whole genome shotgun (WGS) entry which is preliminary data.</text>
</comment>
<dbReference type="Proteomes" id="UP001161757">
    <property type="component" value="Unassembled WGS sequence"/>
</dbReference>